<protein>
    <submittedName>
        <fullName evidence="1">Uncharacterized protein</fullName>
    </submittedName>
</protein>
<sequence>MKYLLRNSGEFYADQVFIIFELLMANTNGQY</sequence>
<proteinExistence type="predicted"/>
<dbReference type="AlphaFoldDB" id="A0A3B0Y7B8"/>
<accession>A0A3B0Y7B8</accession>
<organism evidence="1">
    <name type="scientific">hydrothermal vent metagenome</name>
    <dbReference type="NCBI Taxonomy" id="652676"/>
    <lineage>
        <taxon>unclassified sequences</taxon>
        <taxon>metagenomes</taxon>
        <taxon>ecological metagenomes</taxon>
    </lineage>
</organism>
<reference evidence="1" key="1">
    <citation type="submission" date="2018-06" db="EMBL/GenBank/DDBJ databases">
        <authorList>
            <person name="Zhirakovskaya E."/>
        </authorList>
    </citation>
    <scope>NUCLEOTIDE SEQUENCE</scope>
</reference>
<evidence type="ECO:0000313" key="1">
    <source>
        <dbReference type="EMBL" id="VAW70069.1"/>
    </source>
</evidence>
<dbReference type="EMBL" id="UOFJ01000490">
    <property type="protein sequence ID" value="VAW70069.1"/>
    <property type="molecule type" value="Genomic_DNA"/>
</dbReference>
<name>A0A3B0Y7B8_9ZZZZ</name>
<gene>
    <name evidence="1" type="ORF">MNBD_GAMMA10-861</name>
</gene>